<feature type="region of interest" description="Disordered" evidence="1">
    <location>
        <begin position="14"/>
        <end position="41"/>
    </location>
</feature>
<accession>A0ABM5BRK0</accession>
<dbReference type="Pfam" id="PF15755">
    <property type="entry name" value="DUF4689"/>
    <property type="match status" value="1"/>
</dbReference>
<dbReference type="PANTHER" id="PTHR36134">
    <property type="entry name" value="TRANSMEMBRANE PROTEIN C16ORF54"/>
    <property type="match status" value="1"/>
</dbReference>
<proteinExistence type="predicted"/>
<feature type="transmembrane region" description="Helical" evidence="2">
    <location>
        <begin position="57"/>
        <end position="78"/>
    </location>
</feature>
<keyword evidence="2 5" id="KW-0812">Transmembrane</keyword>
<feature type="compositionally biased region" description="Low complexity" evidence="1">
    <location>
        <begin position="149"/>
        <end position="164"/>
    </location>
</feature>
<name>A0ABM5BRK0_VICPA</name>
<keyword evidence="2" id="KW-1133">Transmembrane helix</keyword>
<evidence type="ECO:0000256" key="2">
    <source>
        <dbReference type="SAM" id="Phobius"/>
    </source>
</evidence>
<keyword evidence="4" id="KW-1185">Reference proteome</keyword>
<feature type="region of interest" description="Disordered" evidence="1">
    <location>
        <begin position="193"/>
        <end position="221"/>
    </location>
</feature>
<reference evidence="5" key="1">
    <citation type="submission" date="2025-08" db="UniProtKB">
        <authorList>
            <consortium name="RefSeq"/>
        </authorList>
    </citation>
    <scope>IDENTIFICATION</scope>
</reference>
<evidence type="ECO:0000256" key="1">
    <source>
        <dbReference type="SAM" id="MobiDB-lite"/>
    </source>
</evidence>
<gene>
    <name evidence="5" type="primary">C18H16orf54</name>
</gene>
<dbReference type="PROSITE" id="PS50008">
    <property type="entry name" value="PIPLC_Y_DOMAIN"/>
    <property type="match status" value="1"/>
</dbReference>
<evidence type="ECO:0000313" key="5">
    <source>
        <dbReference type="RefSeq" id="XP_072799029.1"/>
    </source>
</evidence>
<protein>
    <submittedName>
        <fullName evidence="5">Transmembrane protein C16orf54 homolog isoform X1</fullName>
    </submittedName>
</protein>
<sequence length="242" mass="26146">MDPLLLSLDCADSVSCASSPDPSLQMPPTPEQPSGHMEGPPASESAFWPLLPCGPCIPIMLALAALAAIFLLTTAVLAERLFRRSLRPDPSTYAPTLVWRPGGELWIEPMGTPRERSEDWYGSAVPLLMDRDPDPPTPGGTLEARATAPPALSTPNSPSSSSVPQIPPKVPAHSTFWRPPASGLVSWIEPEQRPEASVHLGSPQAQRQRPGSPDPEWGLQPRVTLEQISAFWRREGRTSVGF</sequence>
<feature type="region of interest" description="Disordered" evidence="1">
    <location>
        <begin position="126"/>
        <end position="175"/>
    </location>
</feature>
<dbReference type="RefSeq" id="XP_072799029.1">
    <property type="nucleotide sequence ID" value="XM_072942928.1"/>
</dbReference>
<dbReference type="PANTHER" id="PTHR36134:SF1">
    <property type="entry name" value="TRANSMEMBRANE PROTEIN C16ORF54"/>
    <property type="match status" value="1"/>
</dbReference>
<evidence type="ECO:0000259" key="3">
    <source>
        <dbReference type="PROSITE" id="PS50008"/>
    </source>
</evidence>
<keyword evidence="2" id="KW-0472">Membrane</keyword>
<dbReference type="Proteomes" id="UP001652581">
    <property type="component" value="Chromosome 18"/>
</dbReference>
<dbReference type="InterPro" id="IPR001711">
    <property type="entry name" value="PLipase_C_Pinositol-sp_Y"/>
</dbReference>
<dbReference type="GeneID" id="102543779"/>
<feature type="domain" description="PI-PLC Y-box" evidence="3">
    <location>
        <begin position="80"/>
        <end position="105"/>
    </location>
</feature>
<organism evidence="4 5">
    <name type="scientific">Vicugna pacos</name>
    <name type="common">Alpaca</name>
    <name type="synonym">Lama pacos</name>
    <dbReference type="NCBI Taxonomy" id="30538"/>
    <lineage>
        <taxon>Eukaryota</taxon>
        <taxon>Metazoa</taxon>
        <taxon>Chordata</taxon>
        <taxon>Craniata</taxon>
        <taxon>Vertebrata</taxon>
        <taxon>Euteleostomi</taxon>
        <taxon>Mammalia</taxon>
        <taxon>Eutheria</taxon>
        <taxon>Laurasiatheria</taxon>
        <taxon>Artiodactyla</taxon>
        <taxon>Tylopoda</taxon>
        <taxon>Camelidae</taxon>
        <taxon>Vicugna</taxon>
    </lineage>
</organism>
<evidence type="ECO:0000313" key="4">
    <source>
        <dbReference type="Proteomes" id="UP001652581"/>
    </source>
</evidence>
<dbReference type="InterPro" id="IPR031499">
    <property type="entry name" value="DUF4689"/>
</dbReference>